<evidence type="ECO:0000256" key="1">
    <source>
        <dbReference type="SAM" id="SignalP"/>
    </source>
</evidence>
<feature type="signal peptide" evidence="1">
    <location>
        <begin position="1"/>
        <end position="25"/>
    </location>
</feature>
<keyword evidence="4" id="KW-1185">Reference proteome</keyword>
<gene>
    <name evidence="3" type="ORF">S23_18020</name>
</gene>
<dbReference type="PANTHER" id="PTHR38342:SF2">
    <property type="entry name" value="INNER MEMBRANE OR EXPORTED"/>
    <property type="match status" value="1"/>
</dbReference>
<evidence type="ECO:0000313" key="4">
    <source>
        <dbReference type="Proteomes" id="UP000007886"/>
    </source>
</evidence>
<proteinExistence type="predicted"/>
<dbReference type="Pfam" id="PF03625">
    <property type="entry name" value="DUF302"/>
    <property type="match status" value="1"/>
</dbReference>
<keyword evidence="1" id="KW-0732">Signal</keyword>
<dbReference type="EMBL" id="AP012279">
    <property type="protein sequence ID" value="BAL75018.1"/>
    <property type="molecule type" value="Genomic_DNA"/>
</dbReference>
<evidence type="ECO:0000313" key="3">
    <source>
        <dbReference type="EMBL" id="BAL75018.1"/>
    </source>
</evidence>
<sequence length="156" mass="16248">MKLSVLIKILAVIAATCSWETQAMAADGLITIKSSFGPEDTMKRLEAEVKAKGLTVFAHVDHAAGASAVGLNLRPTDLIIFGNAKGGTPLMQQAQTVGIDLPLKALVWQDEQGVTWISYNDPAYLAGRHGVGEPAKAAVTAMTGALHAIATKATAP</sequence>
<dbReference type="KEGG" id="brs:S23_18020"/>
<dbReference type="PANTHER" id="PTHR38342">
    <property type="entry name" value="SLR5037 PROTEIN"/>
    <property type="match status" value="1"/>
</dbReference>
<dbReference type="InterPro" id="IPR005180">
    <property type="entry name" value="DUF302"/>
</dbReference>
<evidence type="ECO:0000259" key="2">
    <source>
        <dbReference type="Pfam" id="PF03625"/>
    </source>
</evidence>
<dbReference type="RefSeq" id="WP_015684350.1">
    <property type="nucleotide sequence ID" value="NC_017082.1"/>
</dbReference>
<dbReference type="CDD" id="cd14797">
    <property type="entry name" value="DUF302"/>
    <property type="match status" value="1"/>
</dbReference>
<protein>
    <recommendedName>
        <fullName evidence="2">DUF302 domain-containing protein</fullName>
    </recommendedName>
</protein>
<name>A0AAI8MBP9_9BRAD</name>
<organism evidence="3 4">
    <name type="scientific">Bradyrhizobium cosmicum</name>
    <dbReference type="NCBI Taxonomy" id="1404864"/>
    <lineage>
        <taxon>Bacteria</taxon>
        <taxon>Pseudomonadati</taxon>
        <taxon>Pseudomonadota</taxon>
        <taxon>Alphaproteobacteria</taxon>
        <taxon>Hyphomicrobiales</taxon>
        <taxon>Nitrobacteraceae</taxon>
        <taxon>Bradyrhizobium</taxon>
    </lineage>
</organism>
<dbReference type="Gene3D" id="3.30.310.70">
    <property type="entry name" value="TT1751-like domain"/>
    <property type="match status" value="1"/>
</dbReference>
<feature type="chain" id="PRO_5042478439" description="DUF302 domain-containing protein" evidence="1">
    <location>
        <begin position="26"/>
        <end position="156"/>
    </location>
</feature>
<dbReference type="SUPFAM" id="SSF103247">
    <property type="entry name" value="TT1751-like"/>
    <property type="match status" value="1"/>
</dbReference>
<reference evidence="3 4" key="1">
    <citation type="journal article" date="2012" name="Microbes Environ.">
        <title>Complete genome sequence of Bradyrhizobium sp. S23321: insights into symbiosis evolution in soil oligotrophs.</title>
        <authorList>
            <person name="Okubo T."/>
            <person name="Tsukui T."/>
            <person name="Maita H."/>
            <person name="Okamoto S."/>
            <person name="Oshima K."/>
            <person name="Fujisawa T."/>
            <person name="Saito A."/>
            <person name="Futamata H."/>
            <person name="Hattori R."/>
            <person name="Shimomura Y."/>
            <person name="Haruta S."/>
            <person name="Morimoto S."/>
            <person name="Wang Y."/>
            <person name="Sakai Y."/>
            <person name="Hattori M."/>
            <person name="Aizawa S."/>
            <person name="Nagashima K.V.P."/>
            <person name="Masuda S."/>
            <person name="Hattori T."/>
            <person name="Yamashita A."/>
            <person name="Bao Z."/>
            <person name="Hayatsu M."/>
            <person name="Kajiya-Kanegae H."/>
            <person name="Yoshinaga I."/>
            <person name="Sakamoto K."/>
            <person name="Toyota K."/>
            <person name="Nakao M."/>
            <person name="Kohara M."/>
            <person name="Anda M."/>
            <person name="Niwa R."/>
            <person name="Jung-Hwan P."/>
            <person name="Sameshima-Saito R."/>
            <person name="Tokuda S."/>
            <person name="Yamamoto S."/>
            <person name="Yamamoto S."/>
            <person name="Yokoyama T."/>
            <person name="Akutsu T."/>
            <person name="Nakamura Y."/>
            <person name="Nakahira-Yanaka Y."/>
            <person name="Takada Hoshino Y."/>
            <person name="Hirakawa H."/>
            <person name="Mitsui H."/>
            <person name="Terasawa K."/>
            <person name="Itakura M."/>
            <person name="Sato S."/>
            <person name="Ikeda-Ohtsubo W."/>
            <person name="Sakakura N."/>
            <person name="Kaminuma E."/>
            <person name="Minamisawa K."/>
        </authorList>
    </citation>
    <scope>NUCLEOTIDE SEQUENCE [LARGE SCALE GENOMIC DNA]</scope>
    <source>
        <strain evidence="3 4">S23321</strain>
    </source>
</reference>
<dbReference type="Proteomes" id="UP000007886">
    <property type="component" value="Chromosome"/>
</dbReference>
<dbReference type="AlphaFoldDB" id="A0AAI8MBP9"/>
<dbReference type="InterPro" id="IPR035923">
    <property type="entry name" value="TT1751-like_sf"/>
</dbReference>
<feature type="domain" description="DUF302" evidence="2">
    <location>
        <begin position="60"/>
        <end position="122"/>
    </location>
</feature>
<accession>A0AAI8MBP9</accession>